<dbReference type="Gene3D" id="3.30.565.10">
    <property type="entry name" value="Histidine kinase-like ATPase, C-terminal domain"/>
    <property type="match status" value="1"/>
</dbReference>
<evidence type="ECO:0000256" key="7">
    <source>
        <dbReference type="PROSITE-ProRule" id="PRU00169"/>
    </source>
</evidence>
<dbReference type="Proteomes" id="UP000198908">
    <property type="component" value="Unassembled WGS sequence"/>
</dbReference>
<feature type="domain" description="Histidine kinase" evidence="8">
    <location>
        <begin position="224"/>
        <end position="439"/>
    </location>
</feature>
<evidence type="ECO:0000256" key="5">
    <source>
        <dbReference type="ARBA" id="ARBA00022679"/>
    </source>
</evidence>
<dbReference type="SUPFAM" id="SSF47384">
    <property type="entry name" value="Homodimeric domain of signal transducing histidine kinase"/>
    <property type="match status" value="1"/>
</dbReference>
<dbReference type="SMART" id="SM00448">
    <property type="entry name" value="REC"/>
    <property type="match status" value="1"/>
</dbReference>
<dbReference type="PRINTS" id="PR00344">
    <property type="entry name" value="BCTRLSENSOR"/>
</dbReference>
<sequence>MTTRDADPLMTPPPGTSTDPATLIALLNEDLSDSRSLHELSLHLLVEHQPSALYSRIVEAARQLLRSDFASLQMLSGPDGGPQRLDLIAYCGFTLAAAEHWRTVFIDSATSCGAAWAKGERVIVPDAEACPAFAGTTDLAVYRETGIRGMQTTPLRGRDGKLIGMLSTHWGTPYTPGARQLQLFDILANQAASLIERTKDEALLREREAKLEQIDRMKDHFLATLAHELRNPLAPIRNGLQILRASPAPRDGKRVLDMLDRQLGHLVRLVDDLMEVARINNGAVPLRRQRIDINAVLETALELSRPAIDNARHTLAVSKAPAPLHLDGDDVRLAQVFANLLNNAAKYTPAGGRIDIAVERARDRAVVSVTDNGVGFTPEEASLLFTLFGRLQPERHTDGLGVGLALSKKLVELHGGTISATSEGRNLGSRFVVSLPVGDALEQVEPHGVAGAVAGLEGTRVLIVDDNRDAADSLGELLGVLGCECAVFYDGGQALDSLEQCAPAVAFVDLDMPGIDGCQFAQQVRAHARLRDLHLVALTGWAQAGDALRTAQAGFDRHLVKPVSVDQLTAALTAARAHRSR</sequence>
<dbReference type="InterPro" id="IPR003594">
    <property type="entry name" value="HATPase_dom"/>
</dbReference>
<proteinExistence type="predicted"/>
<dbReference type="Pfam" id="PF00072">
    <property type="entry name" value="Response_reg"/>
    <property type="match status" value="1"/>
</dbReference>
<protein>
    <recommendedName>
        <fullName evidence="3">histidine kinase</fullName>
        <ecNumber evidence="3">2.7.13.3</ecNumber>
    </recommendedName>
</protein>
<dbReference type="PANTHER" id="PTHR43547">
    <property type="entry name" value="TWO-COMPONENT HISTIDINE KINASE"/>
    <property type="match status" value="1"/>
</dbReference>
<dbReference type="InterPro" id="IPR036890">
    <property type="entry name" value="HATPase_C_sf"/>
</dbReference>
<dbReference type="EMBL" id="FMYQ01000015">
    <property type="protein sequence ID" value="SDD17129.1"/>
    <property type="molecule type" value="Genomic_DNA"/>
</dbReference>
<dbReference type="GO" id="GO:0000155">
    <property type="term" value="F:phosphorelay sensor kinase activity"/>
    <property type="evidence" value="ECO:0007669"/>
    <property type="project" value="InterPro"/>
</dbReference>
<evidence type="ECO:0000256" key="3">
    <source>
        <dbReference type="ARBA" id="ARBA00012438"/>
    </source>
</evidence>
<comment type="catalytic activity">
    <reaction evidence="1">
        <text>ATP + protein L-histidine = ADP + protein N-phospho-L-histidine.</text>
        <dbReference type="EC" id="2.7.13.3"/>
    </reaction>
</comment>
<evidence type="ECO:0000256" key="4">
    <source>
        <dbReference type="ARBA" id="ARBA00022553"/>
    </source>
</evidence>
<keyword evidence="4 7" id="KW-0597">Phosphoprotein</keyword>
<evidence type="ECO:0000313" key="10">
    <source>
        <dbReference type="EMBL" id="SDD17129.1"/>
    </source>
</evidence>
<dbReference type="SMART" id="SM00065">
    <property type="entry name" value="GAF"/>
    <property type="match status" value="1"/>
</dbReference>
<dbReference type="SMART" id="SM00387">
    <property type="entry name" value="HATPase_c"/>
    <property type="match status" value="1"/>
</dbReference>
<evidence type="ECO:0000259" key="8">
    <source>
        <dbReference type="PROSITE" id="PS50109"/>
    </source>
</evidence>
<dbReference type="Gene3D" id="3.40.50.2300">
    <property type="match status" value="1"/>
</dbReference>
<evidence type="ECO:0000256" key="2">
    <source>
        <dbReference type="ARBA" id="ARBA00004429"/>
    </source>
</evidence>
<dbReference type="PROSITE" id="PS50109">
    <property type="entry name" value="HIS_KIN"/>
    <property type="match status" value="1"/>
</dbReference>
<evidence type="ECO:0000256" key="6">
    <source>
        <dbReference type="ARBA" id="ARBA00022777"/>
    </source>
</evidence>
<dbReference type="InterPro" id="IPR011006">
    <property type="entry name" value="CheY-like_superfamily"/>
</dbReference>
<feature type="domain" description="Response regulatory" evidence="9">
    <location>
        <begin position="460"/>
        <end position="576"/>
    </location>
</feature>
<keyword evidence="5" id="KW-0808">Transferase</keyword>
<dbReference type="InterPro" id="IPR029016">
    <property type="entry name" value="GAF-like_dom_sf"/>
</dbReference>
<accession>A0A1G6SJT2</accession>
<dbReference type="STRING" id="416944.SAMN05421548_115102"/>
<dbReference type="Gene3D" id="1.10.287.130">
    <property type="match status" value="1"/>
</dbReference>
<dbReference type="CDD" id="cd00082">
    <property type="entry name" value="HisKA"/>
    <property type="match status" value="1"/>
</dbReference>
<dbReference type="Pfam" id="PF01590">
    <property type="entry name" value="GAF"/>
    <property type="match status" value="1"/>
</dbReference>
<evidence type="ECO:0000313" key="11">
    <source>
        <dbReference type="Proteomes" id="UP000198908"/>
    </source>
</evidence>
<dbReference type="GO" id="GO:0005886">
    <property type="term" value="C:plasma membrane"/>
    <property type="evidence" value="ECO:0007669"/>
    <property type="project" value="UniProtKB-SubCell"/>
</dbReference>
<dbReference type="InterPro" id="IPR001789">
    <property type="entry name" value="Sig_transdc_resp-reg_receiver"/>
</dbReference>
<dbReference type="InterPro" id="IPR004358">
    <property type="entry name" value="Sig_transdc_His_kin-like_C"/>
</dbReference>
<dbReference type="AlphaFoldDB" id="A0A1G6SJT2"/>
<dbReference type="SUPFAM" id="SSF52172">
    <property type="entry name" value="CheY-like"/>
    <property type="match status" value="1"/>
</dbReference>
<dbReference type="InterPro" id="IPR003018">
    <property type="entry name" value="GAF"/>
</dbReference>
<evidence type="ECO:0000259" key="9">
    <source>
        <dbReference type="PROSITE" id="PS50110"/>
    </source>
</evidence>
<dbReference type="InterPro" id="IPR036097">
    <property type="entry name" value="HisK_dim/P_sf"/>
</dbReference>
<feature type="modified residue" description="4-aspartylphosphate" evidence="7">
    <location>
        <position position="509"/>
    </location>
</feature>
<name>A0A1G6SJT2_9BURK</name>
<dbReference type="PROSITE" id="PS50110">
    <property type="entry name" value="RESPONSE_REGULATORY"/>
    <property type="match status" value="1"/>
</dbReference>
<dbReference type="Pfam" id="PF02518">
    <property type="entry name" value="HATPase_c"/>
    <property type="match status" value="1"/>
</dbReference>
<dbReference type="PANTHER" id="PTHR43547:SF2">
    <property type="entry name" value="HYBRID SIGNAL TRANSDUCTION HISTIDINE KINASE C"/>
    <property type="match status" value="1"/>
</dbReference>
<dbReference type="Gene3D" id="3.30.450.40">
    <property type="match status" value="1"/>
</dbReference>
<dbReference type="SUPFAM" id="SSF55874">
    <property type="entry name" value="ATPase domain of HSP90 chaperone/DNA topoisomerase II/histidine kinase"/>
    <property type="match status" value="1"/>
</dbReference>
<dbReference type="InterPro" id="IPR005467">
    <property type="entry name" value="His_kinase_dom"/>
</dbReference>
<dbReference type="SUPFAM" id="SSF55781">
    <property type="entry name" value="GAF domain-like"/>
    <property type="match status" value="1"/>
</dbReference>
<dbReference type="Pfam" id="PF00512">
    <property type="entry name" value="HisKA"/>
    <property type="match status" value="1"/>
</dbReference>
<dbReference type="EC" id="2.7.13.3" evidence="3"/>
<reference evidence="11" key="1">
    <citation type="submission" date="2016-09" db="EMBL/GenBank/DDBJ databases">
        <authorList>
            <person name="Varghese N."/>
            <person name="Submissions S."/>
        </authorList>
    </citation>
    <scope>NUCLEOTIDE SEQUENCE [LARGE SCALE GENOMIC DNA]</scope>
    <source>
        <strain evidence="11">TNe-862</strain>
    </source>
</reference>
<dbReference type="FunFam" id="3.30.565.10:FF:000006">
    <property type="entry name" value="Sensor histidine kinase WalK"/>
    <property type="match status" value="1"/>
</dbReference>
<dbReference type="SMART" id="SM00388">
    <property type="entry name" value="HisKA"/>
    <property type="match status" value="1"/>
</dbReference>
<comment type="subcellular location">
    <subcellularLocation>
        <location evidence="2">Cell inner membrane</location>
        <topology evidence="2">Multi-pass membrane protein</topology>
    </subcellularLocation>
</comment>
<keyword evidence="11" id="KW-1185">Reference proteome</keyword>
<gene>
    <name evidence="10" type="ORF">SAMN05421548_115102</name>
</gene>
<keyword evidence="6" id="KW-0418">Kinase</keyword>
<dbReference type="InterPro" id="IPR003661">
    <property type="entry name" value="HisK_dim/P_dom"/>
</dbReference>
<evidence type="ECO:0000256" key="1">
    <source>
        <dbReference type="ARBA" id="ARBA00000085"/>
    </source>
</evidence>
<organism evidence="10 11">
    <name type="scientific">Paraburkholderia lycopersici</name>
    <dbReference type="NCBI Taxonomy" id="416944"/>
    <lineage>
        <taxon>Bacteria</taxon>
        <taxon>Pseudomonadati</taxon>
        <taxon>Pseudomonadota</taxon>
        <taxon>Betaproteobacteria</taxon>
        <taxon>Burkholderiales</taxon>
        <taxon>Burkholderiaceae</taxon>
        <taxon>Paraburkholderia</taxon>
    </lineage>
</organism>